<dbReference type="PANTHER" id="PTHR24171">
    <property type="entry name" value="ANKYRIN REPEAT DOMAIN-CONTAINING PROTEIN 39-RELATED"/>
    <property type="match status" value="1"/>
</dbReference>
<evidence type="ECO:0000256" key="3">
    <source>
        <dbReference type="PROSITE-ProRule" id="PRU00023"/>
    </source>
</evidence>
<accession>A0A5A7N5G6</accession>
<reference evidence="5 6" key="1">
    <citation type="submission" date="2019-09" db="EMBL/GenBank/DDBJ databases">
        <title>NBRP : Genome information of microbial organism related human and environment.</title>
        <authorList>
            <person name="Hattori M."/>
            <person name="Oshima K."/>
            <person name="Inaba H."/>
            <person name="Suda W."/>
            <person name="Sakamoto M."/>
            <person name="Iino T."/>
            <person name="Kitahara M."/>
            <person name="Oshida Y."/>
            <person name="Iida T."/>
            <person name="Kudo T."/>
            <person name="Itoh T."/>
            <person name="Ohkuma M."/>
        </authorList>
    </citation>
    <scope>NUCLEOTIDE SEQUENCE [LARGE SCALE GENOMIC DNA]</scope>
    <source>
        <strain evidence="5 6">Q-1</strain>
    </source>
</reference>
<evidence type="ECO:0000256" key="2">
    <source>
        <dbReference type="ARBA" id="ARBA00023043"/>
    </source>
</evidence>
<keyword evidence="1" id="KW-0677">Repeat</keyword>
<dbReference type="SUPFAM" id="SSF48403">
    <property type="entry name" value="Ankyrin repeat"/>
    <property type="match status" value="1"/>
</dbReference>
<dbReference type="Proteomes" id="UP000324996">
    <property type="component" value="Unassembled WGS sequence"/>
</dbReference>
<gene>
    <name evidence="5" type="ORF">JCM17846_03420</name>
</gene>
<feature type="signal peptide" evidence="4">
    <location>
        <begin position="1"/>
        <end position="24"/>
    </location>
</feature>
<evidence type="ECO:0000313" key="6">
    <source>
        <dbReference type="Proteomes" id="UP000324996"/>
    </source>
</evidence>
<feature type="repeat" description="ANK" evidence="3">
    <location>
        <begin position="60"/>
        <end position="92"/>
    </location>
</feature>
<keyword evidence="4" id="KW-0732">Signal</keyword>
<dbReference type="PROSITE" id="PS50297">
    <property type="entry name" value="ANK_REP_REGION"/>
    <property type="match status" value="2"/>
</dbReference>
<keyword evidence="6" id="KW-1185">Reference proteome</keyword>
<feature type="repeat" description="ANK" evidence="3">
    <location>
        <begin position="94"/>
        <end position="126"/>
    </location>
</feature>
<dbReference type="EMBL" id="BKCN01000001">
    <property type="protein sequence ID" value="GER02660.1"/>
    <property type="molecule type" value="Genomic_DNA"/>
</dbReference>
<evidence type="ECO:0000256" key="1">
    <source>
        <dbReference type="ARBA" id="ARBA00022737"/>
    </source>
</evidence>
<dbReference type="InterPro" id="IPR036770">
    <property type="entry name" value="Ankyrin_rpt-contain_sf"/>
</dbReference>
<feature type="chain" id="PRO_5022907167" evidence="4">
    <location>
        <begin position="25"/>
        <end position="131"/>
    </location>
</feature>
<evidence type="ECO:0000313" key="5">
    <source>
        <dbReference type="EMBL" id="GER02660.1"/>
    </source>
</evidence>
<dbReference type="InterPro" id="IPR002110">
    <property type="entry name" value="Ankyrin_rpt"/>
</dbReference>
<dbReference type="PROSITE" id="PS50088">
    <property type="entry name" value="ANK_REPEAT"/>
    <property type="match status" value="2"/>
</dbReference>
<evidence type="ECO:0000256" key="4">
    <source>
        <dbReference type="SAM" id="SignalP"/>
    </source>
</evidence>
<dbReference type="Pfam" id="PF12796">
    <property type="entry name" value="Ank_2"/>
    <property type="match status" value="1"/>
</dbReference>
<keyword evidence="2 3" id="KW-0040">ANK repeat</keyword>
<sequence length="131" mass="14273">MQKRAMGLCLFMLAAMLGSTPAAAQFSAAYELIKAVEEQDYGEMRTQMLKCRCPNVRNVDDVPVLVMAARNSDSKIIEYLLEMGANPDATDRNTRSTALMELARRGDLNGVQMLIKKGADLNAGNNTGQTA</sequence>
<proteinExistence type="predicted"/>
<dbReference type="AlphaFoldDB" id="A0A5A7N5G6"/>
<comment type="caution">
    <text evidence="5">The sequence shown here is derived from an EMBL/GenBank/DDBJ whole genome shotgun (WGS) entry which is preliminary data.</text>
</comment>
<dbReference type="SMART" id="SM00248">
    <property type="entry name" value="ANK"/>
    <property type="match status" value="2"/>
</dbReference>
<protein>
    <submittedName>
        <fullName evidence="5">Uncharacterized protein</fullName>
    </submittedName>
</protein>
<name>A0A5A7N5G6_9PROT</name>
<organism evidence="5 6">
    <name type="scientific">Iodidimonas nitroreducens</name>
    <dbReference type="NCBI Taxonomy" id="1236968"/>
    <lineage>
        <taxon>Bacteria</taxon>
        <taxon>Pseudomonadati</taxon>
        <taxon>Pseudomonadota</taxon>
        <taxon>Alphaproteobacteria</taxon>
        <taxon>Iodidimonadales</taxon>
        <taxon>Iodidimonadaceae</taxon>
        <taxon>Iodidimonas</taxon>
    </lineage>
</organism>
<dbReference type="Gene3D" id="1.25.40.20">
    <property type="entry name" value="Ankyrin repeat-containing domain"/>
    <property type="match status" value="1"/>
</dbReference>